<organism evidence="1 2">
    <name type="scientific">Hominifimenecus microfluidus</name>
    <dbReference type="NCBI Taxonomy" id="2885348"/>
    <lineage>
        <taxon>Bacteria</taxon>
        <taxon>Bacillati</taxon>
        <taxon>Bacillota</taxon>
        <taxon>Clostridia</taxon>
        <taxon>Lachnospirales</taxon>
        <taxon>Lachnospiraceae</taxon>
        <taxon>Hominifimenecus</taxon>
    </lineage>
</organism>
<dbReference type="Proteomes" id="UP001198182">
    <property type="component" value="Unassembled WGS sequence"/>
</dbReference>
<keyword evidence="2" id="KW-1185">Reference proteome</keyword>
<reference evidence="1" key="1">
    <citation type="submission" date="2021-10" db="EMBL/GenBank/DDBJ databases">
        <title>Anaerobic single-cell dispensing facilitates the cultivation of human gut bacteria.</title>
        <authorList>
            <person name="Afrizal A."/>
        </authorList>
    </citation>
    <scope>NUCLEOTIDE SEQUENCE</scope>
    <source>
        <strain evidence="1">CLA-AA-H215</strain>
    </source>
</reference>
<name>A0AAE3EB56_9FIRM</name>
<dbReference type="EMBL" id="JAJEQR010000030">
    <property type="protein sequence ID" value="MCC2231478.1"/>
    <property type="molecule type" value="Genomic_DNA"/>
</dbReference>
<sequence>MKKKPRIMVLKLREIIYTLIFLALGIFLIVLLIHMFSGKAGAEASADSKYVPGVYTSALLLGSRHVDVEVAVDEDRIQGIRLVDLDESVTAMYPLVEPAIASLEEQILASQSVEQVALEEDSRYTGTLLLNAISNALSLAEP</sequence>
<proteinExistence type="predicted"/>
<dbReference type="AlphaFoldDB" id="A0AAE3EB56"/>
<evidence type="ECO:0000313" key="2">
    <source>
        <dbReference type="Proteomes" id="UP001198182"/>
    </source>
</evidence>
<gene>
    <name evidence="1" type="ORF">LKD81_10785</name>
</gene>
<evidence type="ECO:0000313" key="1">
    <source>
        <dbReference type="EMBL" id="MCC2231478.1"/>
    </source>
</evidence>
<protein>
    <recommendedName>
        <fullName evidence="3">FMN-binding domain-containing protein</fullName>
    </recommendedName>
</protein>
<dbReference type="RefSeq" id="WP_308453997.1">
    <property type="nucleotide sequence ID" value="NZ_JAJEQR010000030.1"/>
</dbReference>
<evidence type="ECO:0008006" key="3">
    <source>
        <dbReference type="Google" id="ProtNLM"/>
    </source>
</evidence>
<comment type="caution">
    <text evidence="1">The sequence shown here is derived from an EMBL/GenBank/DDBJ whole genome shotgun (WGS) entry which is preliminary data.</text>
</comment>
<accession>A0AAE3EB56</accession>